<accession>A0A2H4IBG6</accession>
<sequence>MDRMIIKVSPDEFNARQILLPHALPFTKEEAVVFVVTSTNEFGGLTYEDAYLITKLKVTDNTTPGGPAQTLETQEYGKVTLDEAWKIPLLPKVYIVEPVPERDQRIYSQTEFV</sequence>
<proteinExistence type="predicted"/>
<keyword evidence="2" id="KW-1185">Reference proteome</keyword>
<reference evidence="1 2" key="1">
    <citation type="submission" date="2017-04" db="EMBL/GenBank/DDBJ databases">
        <authorList>
            <person name="Afonso C.L."/>
            <person name="Miller P.J."/>
            <person name="Scott M.A."/>
            <person name="Spackman E."/>
            <person name="Goraichik I."/>
            <person name="Dimitrov K.M."/>
            <person name="Suarez D.L."/>
            <person name="Swayne D.E."/>
        </authorList>
    </citation>
    <scope>NUCLEOTIDE SEQUENCE [LARGE SCALE GENOMIC DNA]</scope>
</reference>
<protein>
    <submittedName>
        <fullName evidence="1">Uncharacterized protein</fullName>
    </submittedName>
</protein>
<organism evidence="1 2">
    <name type="scientific">Erwinia phage vB_EamM_Y3</name>
    <dbReference type="NCBI Taxonomy" id="1983553"/>
    <lineage>
        <taxon>Viruses</taxon>
        <taxon>Duplodnaviria</taxon>
        <taxon>Heunggongvirae</taxon>
        <taxon>Uroviricota</taxon>
        <taxon>Caudoviricetes</taxon>
        <taxon>Sasquatchvirus</taxon>
        <taxon>Sasquatchvirus Y3</taxon>
    </lineage>
</organism>
<gene>
    <name evidence="1" type="ORF">Y3_256</name>
</gene>
<evidence type="ECO:0000313" key="2">
    <source>
        <dbReference type="Proteomes" id="UP000240568"/>
    </source>
</evidence>
<dbReference type="Proteomes" id="UP000240568">
    <property type="component" value="Segment"/>
</dbReference>
<name>A0A2H4IBG6_9CAUD</name>
<dbReference type="EMBL" id="KY984068">
    <property type="protein sequence ID" value="ARW58896.1"/>
    <property type="molecule type" value="Genomic_DNA"/>
</dbReference>
<evidence type="ECO:0000313" key="1">
    <source>
        <dbReference type="EMBL" id="ARW58896.1"/>
    </source>
</evidence>